<organism evidence="2 3">
    <name type="scientific">Paraglomus brasilianum</name>
    <dbReference type="NCBI Taxonomy" id="144538"/>
    <lineage>
        <taxon>Eukaryota</taxon>
        <taxon>Fungi</taxon>
        <taxon>Fungi incertae sedis</taxon>
        <taxon>Mucoromycota</taxon>
        <taxon>Glomeromycotina</taxon>
        <taxon>Glomeromycetes</taxon>
        <taxon>Paraglomerales</taxon>
        <taxon>Paraglomeraceae</taxon>
        <taxon>Paraglomus</taxon>
    </lineage>
</organism>
<dbReference type="Proteomes" id="UP000789739">
    <property type="component" value="Unassembled WGS sequence"/>
</dbReference>
<reference evidence="2" key="1">
    <citation type="submission" date="2021-06" db="EMBL/GenBank/DDBJ databases">
        <authorList>
            <person name="Kallberg Y."/>
            <person name="Tangrot J."/>
            <person name="Rosling A."/>
        </authorList>
    </citation>
    <scope>NUCLEOTIDE SEQUENCE</scope>
    <source>
        <strain evidence="2">BR232B</strain>
    </source>
</reference>
<evidence type="ECO:0000313" key="3">
    <source>
        <dbReference type="Proteomes" id="UP000789739"/>
    </source>
</evidence>
<dbReference type="EMBL" id="CAJVPI010000768">
    <property type="protein sequence ID" value="CAG8570347.1"/>
    <property type="molecule type" value="Genomic_DNA"/>
</dbReference>
<protein>
    <submittedName>
        <fullName evidence="2">4206_t:CDS:1</fullName>
    </submittedName>
</protein>
<comment type="caution">
    <text evidence="2">The sequence shown here is derived from an EMBL/GenBank/DDBJ whole genome shotgun (WGS) entry which is preliminary data.</text>
</comment>
<gene>
    <name evidence="2" type="ORF">PBRASI_LOCUS6065</name>
</gene>
<dbReference type="AlphaFoldDB" id="A0A9N9BIX8"/>
<evidence type="ECO:0000256" key="1">
    <source>
        <dbReference type="SAM" id="MobiDB-lite"/>
    </source>
</evidence>
<accession>A0A9N9BIX8</accession>
<sequence>MPRLIPLSEEVKSLLQYPPYWEKDHNLWDVLDWDMFFISKFPFGTIQQSHSALSSELELIIKKIPKGCRNRKALSILKCIKLQIEGMVLRPATAVGFRVFLRSTWMGKKNVAAQVLEKNRPLHAPVALYWSCLVTLCDCGRATFVAKGNTAACPKWERGDDRLVNFWQTHSRKLANLAIDNRISEELITNAAMSATASKARKLYNQSKNREDPLVASSSKRKLADSVDEVLSECESLDLESADAKGVQFDEPTEARLDSMSEKTDQSFIDENDIAEFENVTRLNSEEHQASSGDDIDWEDIKSRIDKYRETIKQDKKLYNPLYYYIIDHSKQHIPTNELLQTELPKIGRQLSVDFNIQDNALSEDEGEFLDQLLDSDDLETIKLRKPSDKEIKNLVRTLKENHARRRGCLSEIHHTIRTLIPFVDATMDLPGPRPYQVEWGEHVLQACTERRNENRDPQLNSRVGLKCDCRIVCTTASWKAEIGVGEVSGGLPECNHVKSWEDKVKLAIELRDMLMHIRRRLNIEVPVFGWQLRGFRLKLYAMSSLKGFFHMQLIHEIDLPSGEDDLYLVEDGVQAFRSFNLKMEETAKHIRELVRTKIKFQRKQRASVLNPRVQRCVTPPLSGQLPIVATPAPKKQRKNGEVADDIGLN</sequence>
<dbReference type="OrthoDB" id="2350333at2759"/>
<name>A0A9N9BIX8_9GLOM</name>
<proteinExistence type="predicted"/>
<evidence type="ECO:0000313" key="2">
    <source>
        <dbReference type="EMBL" id="CAG8570347.1"/>
    </source>
</evidence>
<feature type="region of interest" description="Disordered" evidence="1">
    <location>
        <begin position="630"/>
        <end position="650"/>
    </location>
</feature>
<keyword evidence="3" id="KW-1185">Reference proteome</keyword>